<keyword evidence="2" id="KW-1003">Cell membrane</keyword>
<dbReference type="PANTHER" id="PTHR32196">
    <property type="entry name" value="ABC TRANSPORTER PERMEASE PROTEIN YPHD-RELATED-RELATED"/>
    <property type="match status" value="1"/>
</dbReference>
<dbReference type="PANTHER" id="PTHR32196:SF69">
    <property type="entry name" value="BRANCHED-CHAIN AMINO ACID TRANSPORT SYSTEM, PERMEASE PROTEIN"/>
    <property type="match status" value="1"/>
</dbReference>
<feature type="transmembrane region" description="Helical" evidence="6">
    <location>
        <begin position="6"/>
        <end position="25"/>
    </location>
</feature>
<reference evidence="7 8" key="1">
    <citation type="journal article" date="2016" name="Nat. Commun.">
        <title>Thousands of microbial genomes shed light on interconnected biogeochemical processes in an aquifer system.</title>
        <authorList>
            <person name="Anantharaman K."/>
            <person name="Brown C.T."/>
            <person name="Hug L.A."/>
            <person name="Sharon I."/>
            <person name="Castelle C.J."/>
            <person name="Probst A.J."/>
            <person name="Thomas B.C."/>
            <person name="Singh A."/>
            <person name="Wilkins M.J."/>
            <person name="Karaoz U."/>
            <person name="Brodie E.L."/>
            <person name="Williams K.H."/>
            <person name="Hubbard S.S."/>
            <person name="Banfield J.F."/>
        </authorList>
    </citation>
    <scope>NUCLEOTIDE SEQUENCE [LARGE SCALE GENOMIC DNA]</scope>
</reference>
<feature type="transmembrane region" description="Helical" evidence="6">
    <location>
        <begin position="148"/>
        <end position="169"/>
    </location>
</feature>
<evidence type="ECO:0000313" key="8">
    <source>
        <dbReference type="Proteomes" id="UP000178735"/>
    </source>
</evidence>
<feature type="transmembrane region" description="Helical" evidence="6">
    <location>
        <begin position="253"/>
        <end position="276"/>
    </location>
</feature>
<organism evidence="7 8">
    <name type="scientific">Candidatus Wallbacteria bacterium GWC2_49_35</name>
    <dbReference type="NCBI Taxonomy" id="1817813"/>
    <lineage>
        <taxon>Bacteria</taxon>
        <taxon>Candidatus Walliibacteriota</taxon>
    </lineage>
</organism>
<evidence type="ECO:0000256" key="1">
    <source>
        <dbReference type="ARBA" id="ARBA00004651"/>
    </source>
</evidence>
<feature type="transmembrane region" description="Helical" evidence="6">
    <location>
        <begin position="282"/>
        <end position="299"/>
    </location>
</feature>
<dbReference type="InterPro" id="IPR001851">
    <property type="entry name" value="ABC_transp_permease"/>
</dbReference>
<sequence length="325" mass="33717">MPLLLGTFTIGFILSILAIGALISFRIFNFADITSEGSLALGASAAAVLIAARSFDPFTVLLIASAAGAAAGAVTGVLHTKFKINALLAGILVMTALYSVNLHVMGKSNVALMNEETVFTFFNKCLSISETANKTVSVFGWPAGAKDLSGAALSFILALVCGTALFWFLRTELGSAMRATGDNPQMASALGVNTDLMVIAGLALSNALAALSGALLASYQGFADVQIGIGMLVWGLASVIIGETLVREKSIGLAITSAVMGSVFFRLLVAIALRFGMNPNDMKLITALFVLMALILPSLGRGGKFFKKKADPKEDAAATKPSEIV</sequence>
<dbReference type="GO" id="GO:0005886">
    <property type="term" value="C:plasma membrane"/>
    <property type="evidence" value="ECO:0007669"/>
    <property type="project" value="UniProtKB-SubCell"/>
</dbReference>
<dbReference type="GO" id="GO:0022857">
    <property type="term" value="F:transmembrane transporter activity"/>
    <property type="evidence" value="ECO:0007669"/>
    <property type="project" value="InterPro"/>
</dbReference>
<name>A0A1F7X1W1_9BACT</name>
<comment type="caution">
    <text evidence="7">The sequence shown here is derived from an EMBL/GenBank/DDBJ whole genome shotgun (WGS) entry which is preliminary data.</text>
</comment>
<feature type="transmembrane region" description="Helical" evidence="6">
    <location>
        <begin position="225"/>
        <end position="246"/>
    </location>
</feature>
<feature type="transmembrane region" description="Helical" evidence="6">
    <location>
        <begin position="196"/>
        <end position="219"/>
    </location>
</feature>
<keyword evidence="3 6" id="KW-0812">Transmembrane</keyword>
<gene>
    <name evidence="7" type="ORF">A2008_11195</name>
</gene>
<keyword evidence="5 6" id="KW-0472">Membrane</keyword>
<protein>
    <submittedName>
        <fullName evidence="7">ABC transporter permease</fullName>
    </submittedName>
</protein>
<feature type="transmembrane region" description="Helical" evidence="6">
    <location>
        <begin position="86"/>
        <end position="104"/>
    </location>
</feature>
<accession>A0A1F7X1W1</accession>
<evidence type="ECO:0000313" key="7">
    <source>
        <dbReference type="EMBL" id="OGM08709.1"/>
    </source>
</evidence>
<dbReference type="Proteomes" id="UP000178735">
    <property type="component" value="Unassembled WGS sequence"/>
</dbReference>
<dbReference type="STRING" id="1817813.A2008_11195"/>
<evidence type="ECO:0000256" key="2">
    <source>
        <dbReference type="ARBA" id="ARBA00022475"/>
    </source>
</evidence>
<dbReference type="AlphaFoldDB" id="A0A1F7X1W1"/>
<comment type="subcellular location">
    <subcellularLocation>
        <location evidence="1">Cell membrane</location>
        <topology evidence="1">Multi-pass membrane protein</topology>
    </subcellularLocation>
</comment>
<dbReference type="Pfam" id="PF02653">
    <property type="entry name" value="BPD_transp_2"/>
    <property type="match status" value="1"/>
</dbReference>
<evidence type="ECO:0000256" key="5">
    <source>
        <dbReference type="ARBA" id="ARBA00023136"/>
    </source>
</evidence>
<keyword evidence="4 6" id="KW-1133">Transmembrane helix</keyword>
<dbReference type="EMBL" id="MGFH01000005">
    <property type="protein sequence ID" value="OGM08709.1"/>
    <property type="molecule type" value="Genomic_DNA"/>
</dbReference>
<feature type="transmembrane region" description="Helical" evidence="6">
    <location>
        <begin position="61"/>
        <end position="79"/>
    </location>
</feature>
<feature type="transmembrane region" description="Helical" evidence="6">
    <location>
        <begin position="37"/>
        <end position="55"/>
    </location>
</feature>
<evidence type="ECO:0000256" key="6">
    <source>
        <dbReference type="SAM" id="Phobius"/>
    </source>
</evidence>
<evidence type="ECO:0000256" key="4">
    <source>
        <dbReference type="ARBA" id="ARBA00022989"/>
    </source>
</evidence>
<proteinExistence type="predicted"/>
<dbReference type="CDD" id="cd06574">
    <property type="entry name" value="TM_PBP1_branched-chain-AA_like"/>
    <property type="match status" value="1"/>
</dbReference>
<evidence type="ECO:0000256" key="3">
    <source>
        <dbReference type="ARBA" id="ARBA00022692"/>
    </source>
</evidence>